<name>A0A4Z0NEN8_9HYPH</name>
<dbReference type="GO" id="GO:0071500">
    <property type="term" value="P:cellular response to nitrosative stress"/>
    <property type="evidence" value="ECO:0007669"/>
    <property type="project" value="TreeGrafter"/>
</dbReference>
<keyword evidence="2 5" id="KW-0561">Oxygen transport</keyword>
<keyword evidence="1 5" id="KW-0349">Heme</keyword>
<dbReference type="InterPro" id="IPR000971">
    <property type="entry name" value="Globin"/>
</dbReference>
<dbReference type="GO" id="GO:0071949">
    <property type="term" value="F:FAD binding"/>
    <property type="evidence" value="ECO:0007669"/>
    <property type="project" value="TreeGrafter"/>
</dbReference>
<protein>
    <submittedName>
        <fullName evidence="7">Hemin receptor</fullName>
    </submittedName>
</protein>
<dbReference type="GO" id="GO:0019825">
    <property type="term" value="F:oxygen binding"/>
    <property type="evidence" value="ECO:0007669"/>
    <property type="project" value="InterPro"/>
</dbReference>
<comment type="caution">
    <text evidence="7">The sequence shown here is derived from an EMBL/GenBank/DDBJ whole genome shotgun (WGS) entry which is preliminary data.</text>
</comment>
<dbReference type="Proteomes" id="UP000297535">
    <property type="component" value="Unassembled WGS sequence"/>
</dbReference>
<dbReference type="Gene3D" id="1.10.490.10">
    <property type="entry name" value="Globins"/>
    <property type="match status" value="1"/>
</dbReference>
<dbReference type="PRINTS" id="PR01907">
    <property type="entry name" value="WORMGLOBIN"/>
</dbReference>
<evidence type="ECO:0000259" key="6">
    <source>
        <dbReference type="PROSITE" id="PS01033"/>
    </source>
</evidence>
<keyword evidence="7" id="KW-0675">Receptor</keyword>
<evidence type="ECO:0000313" key="8">
    <source>
        <dbReference type="Proteomes" id="UP000297535"/>
    </source>
</evidence>
<dbReference type="GO" id="GO:0005344">
    <property type="term" value="F:oxygen carrier activity"/>
    <property type="evidence" value="ECO:0007669"/>
    <property type="project" value="UniProtKB-KW"/>
</dbReference>
<keyword evidence="3" id="KW-0479">Metal-binding</keyword>
<dbReference type="GO" id="GO:0008941">
    <property type="term" value="F:nitric oxide dioxygenase NAD(P)H activity"/>
    <property type="evidence" value="ECO:0007669"/>
    <property type="project" value="TreeGrafter"/>
</dbReference>
<dbReference type="EMBL" id="SRLB01000047">
    <property type="protein sequence ID" value="TGD94035.1"/>
    <property type="molecule type" value="Genomic_DNA"/>
</dbReference>
<dbReference type="PANTHER" id="PTHR43396:SF3">
    <property type="entry name" value="FLAVOHEMOPROTEIN"/>
    <property type="match status" value="1"/>
</dbReference>
<dbReference type="Pfam" id="PF00042">
    <property type="entry name" value="Globin"/>
    <property type="match status" value="1"/>
</dbReference>
<dbReference type="GO" id="GO:0046210">
    <property type="term" value="P:nitric oxide catabolic process"/>
    <property type="evidence" value="ECO:0007669"/>
    <property type="project" value="TreeGrafter"/>
</dbReference>
<dbReference type="GO" id="GO:0046872">
    <property type="term" value="F:metal ion binding"/>
    <property type="evidence" value="ECO:0007669"/>
    <property type="project" value="UniProtKB-KW"/>
</dbReference>
<dbReference type="SUPFAM" id="SSF46458">
    <property type="entry name" value="Globin-like"/>
    <property type="match status" value="1"/>
</dbReference>
<dbReference type="InterPro" id="IPR009050">
    <property type="entry name" value="Globin-like_sf"/>
</dbReference>
<feature type="domain" description="Globin" evidence="6">
    <location>
        <begin position="1"/>
        <end position="134"/>
    </location>
</feature>
<evidence type="ECO:0000256" key="1">
    <source>
        <dbReference type="ARBA" id="ARBA00022617"/>
    </source>
</evidence>
<dbReference type="CDD" id="cd12131">
    <property type="entry name" value="HGbI-like"/>
    <property type="match status" value="1"/>
</dbReference>
<organism evidence="7 8">
    <name type="scientific">Methylobacterium nonmethylotrophicum</name>
    <dbReference type="NCBI Taxonomy" id="1141884"/>
    <lineage>
        <taxon>Bacteria</taxon>
        <taxon>Pseudomonadati</taxon>
        <taxon>Pseudomonadota</taxon>
        <taxon>Alphaproteobacteria</taxon>
        <taxon>Hyphomicrobiales</taxon>
        <taxon>Methylobacteriaceae</taxon>
        <taxon>Methylobacterium</taxon>
    </lineage>
</organism>
<evidence type="ECO:0000256" key="3">
    <source>
        <dbReference type="ARBA" id="ARBA00022723"/>
    </source>
</evidence>
<dbReference type="OrthoDB" id="3213438at2"/>
<reference evidence="7 8" key="1">
    <citation type="submission" date="2019-04" db="EMBL/GenBank/DDBJ databases">
        <authorList>
            <person name="Feng G."/>
            <person name="Zhu H."/>
        </authorList>
    </citation>
    <scope>NUCLEOTIDE SEQUENCE [LARGE SCALE GENOMIC DNA]</scope>
    <source>
        <strain evidence="7 8">6HR-1</strain>
    </source>
</reference>
<keyword evidence="5" id="KW-0813">Transport</keyword>
<dbReference type="RefSeq" id="WP_135419528.1">
    <property type="nucleotide sequence ID" value="NZ_SRLB01000047.1"/>
</dbReference>
<keyword evidence="4" id="KW-0408">Iron</keyword>
<proteinExistence type="inferred from homology"/>
<dbReference type="AlphaFoldDB" id="A0A4Z0NEN8"/>
<gene>
    <name evidence="7" type="ORF">EU555_32790</name>
</gene>
<accession>A0A4Z0NEN8</accession>
<comment type="similarity">
    <text evidence="5">Belongs to the globin family.</text>
</comment>
<sequence>MNPDAIAIIRSGFRHLAAEPDHLAALFYARLFDLDPGLRPLFKDDLTRQGRKLVAVLAHVVQGLDRLDTIVADVRALGRRHVDYGVVPAHYATVGAALLSTLADRLGATFDAEARTAWTQAYNLLAEVMLEAAREAAPAHPALEAVP</sequence>
<dbReference type="GO" id="GO:0020037">
    <property type="term" value="F:heme binding"/>
    <property type="evidence" value="ECO:0007669"/>
    <property type="project" value="InterPro"/>
</dbReference>
<evidence type="ECO:0000256" key="5">
    <source>
        <dbReference type="RuleBase" id="RU000356"/>
    </source>
</evidence>
<evidence type="ECO:0000313" key="7">
    <source>
        <dbReference type="EMBL" id="TGD94035.1"/>
    </source>
</evidence>
<evidence type="ECO:0000256" key="2">
    <source>
        <dbReference type="ARBA" id="ARBA00022621"/>
    </source>
</evidence>
<evidence type="ECO:0000256" key="4">
    <source>
        <dbReference type="ARBA" id="ARBA00023004"/>
    </source>
</evidence>
<dbReference type="InterPro" id="IPR012292">
    <property type="entry name" value="Globin/Proto"/>
</dbReference>
<keyword evidence="8" id="KW-1185">Reference proteome</keyword>
<dbReference type="PANTHER" id="PTHR43396">
    <property type="entry name" value="FLAVOHEMOPROTEIN"/>
    <property type="match status" value="1"/>
</dbReference>
<dbReference type="PROSITE" id="PS01033">
    <property type="entry name" value="GLOBIN"/>
    <property type="match status" value="1"/>
</dbReference>